<feature type="region of interest" description="Disordered" evidence="1">
    <location>
        <begin position="67"/>
        <end position="103"/>
    </location>
</feature>
<feature type="compositionally biased region" description="Polar residues" evidence="1">
    <location>
        <begin position="24"/>
        <end position="38"/>
    </location>
</feature>
<dbReference type="EMBL" id="CP009394">
    <property type="protein sequence ID" value="AIN98890.1"/>
    <property type="molecule type" value="Genomic_DNA"/>
</dbReference>
<keyword evidence="3" id="KW-1185">Reference proteome</keyword>
<dbReference type="VEuPathDB" id="TriTrypDB:LPAL13_250007600"/>
<evidence type="ECO:0000256" key="1">
    <source>
        <dbReference type="SAM" id="MobiDB-lite"/>
    </source>
</evidence>
<dbReference type="Pfam" id="PF09736">
    <property type="entry name" value="Bud13"/>
    <property type="match status" value="1"/>
</dbReference>
<dbReference type="eggNOG" id="ENOG502SFPD">
    <property type="taxonomic scope" value="Eukaryota"/>
</dbReference>
<name>A0A088RSK4_LEIPA</name>
<dbReference type="RefSeq" id="XP_010699597.1">
    <property type="nucleotide sequence ID" value="XM_010701295.1"/>
</dbReference>
<organism evidence="2 3">
    <name type="scientific">Leishmania panamensis</name>
    <dbReference type="NCBI Taxonomy" id="5679"/>
    <lineage>
        <taxon>Eukaryota</taxon>
        <taxon>Discoba</taxon>
        <taxon>Euglenozoa</taxon>
        <taxon>Kinetoplastea</taxon>
        <taxon>Metakinetoplastina</taxon>
        <taxon>Trypanosomatida</taxon>
        <taxon>Trypanosomatidae</taxon>
        <taxon>Leishmaniinae</taxon>
        <taxon>Leishmania</taxon>
        <taxon>Leishmania guyanensis species complex</taxon>
    </lineage>
</organism>
<dbReference type="AlphaFoldDB" id="A0A088RSK4"/>
<evidence type="ECO:0000313" key="3">
    <source>
        <dbReference type="Proteomes" id="UP000063063"/>
    </source>
</evidence>
<protein>
    <recommendedName>
        <fullName evidence="4">Pre-mRNA-splicing factor of RES complex</fullName>
    </recommendedName>
</protein>
<gene>
    <name evidence="2" type="ORF">LPMP_250250</name>
</gene>
<dbReference type="GeneID" id="22575673"/>
<feature type="compositionally biased region" description="Basic residues" evidence="1">
    <location>
        <begin position="1"/>
        <end position="10"/>
    </location>
</feature>
<proteinExistence type="predicted"/>
<reference evidence="2 3" key="1">
    <citation type="journal article" date="2015" name="Sci. Rep.">
        <title>The genome of Leishmania panamensis: insights into genomics of the L. (Viannia) subgenus.</title>
        <authorList>
            <person name="Llanes A."/>
            <person name="Restrepo C.M."/>
            <person name="Vecchio G.D."/>
            <person name="Anguizola F.J."/>
            <person name="Lleonart R."/>
        </authorList>
    </citation>
    <scope>NUCLEOTIDE SEQUENCE [LARGE SCALE GENOMIC DNA]</scope>
    <source>
        <strain evidence="2 3">MHOM/PA/94/PSC-1</strain>
    </source>
</reference>
<dbReference type="Proteomes" id="UP000063063">
    <property type="component" value="Chromosome 25"/>
</dbReference>
<dbReference type="InterPro" id="IPR018609">
    <property type="entry name" value="Bud13"/>
</dbReference>
<dbReference type="KEGG" id="lpan:LPMP_250250"/>
<evidence type="ECO:0008006" key="4">
    <source>
        <dbReference type="Google" id="ProtNLM"/>
    </source>
</evidence>
<feature type="compositionally biased region" description="Acidic residues" evidence="1">
    <location>
        <begin position="44"/>
        <end position="54"/>
    </location>
</feature>
<dbReference type="VEuPathDB" id="TriTrypDB:LPMP_250250"/>
<accession>A0A088RSK4</accession>
<feature type="region of interest" description="Disordered" evidence="1">
    <location>
        <begin position="1"/>
        <end position="54"/>
    </location>
</feature>
<sequence>MSGAPVKRRRFDSDDDEDEYVAGASNSPLLQHAVSTPFPTDEMPSLDDGEGEGDTVDTLLSIRVTAPSTHLEADSPTSLVKTTADGPALGQPIAAPSRKPHLPLEEDEDIPAEYKGLISAELLRALFVPLDYICKQRRCTDVLLSQYAPAAVASSSTPGRKLHHNAYGIDPGFRWDGVVRGRGPVD</sequence>
<evidence type="ECO:0000313" key="2">
    <source>
        <dbReference type="EMBL" id="AIN98890.1"/>
    </source>
</evidence>
<dbReference type="OrthoDB" id="272513at2759"/>